<evidence type="ECO:0000256" key="1">
    <source>
        <dbReference type="SAM" id="MobiDB-lite"/>
    </source>
</evidence>
<dbReference type="Proteomes" id="UP000054988">
    <property type="component" value="Unassembled WGS sequence"/>
</dbReference>
<dbReference type="Gene3D" id="3.80.10.10">
    <property type="entry name" value="Ribonuclease Inhibitor"/>
    <property type="match status" value="1"/>
</dbReference>
<feature type="compositionally biased region" description="Low complexity" evidence="1">
    <location>
        <begin position="50"/>
        <end position="66"/>
    </location>
</feature>
<proteinExistence type="predicted"/>
<evidence type="ECO:0000313" key="3">
    <source>
        <dbReference type="Proteomes" id="UP000054988"/>
    </source>
</evidence>
<comment type="caution">
    <text evidence="2">The sequence shown here is derived from an EMBL/GenBank/DDBJ whole genome shotgun (WGS) entry which is preliminary data.</text>
</comment>
<feature type="region of interest" description="Disordered" evidence="1">
    <location>
        <begin position="49"/>
        <end position="76"/>
    </location>
</feature>
<evidence type="ECO:0000313" key="2">
    <source>
        <dbReference type="EMBL" id="KTB32432.1"/>
    </source>
</evidence>
<accession>A0A0W0F7X5</accession>
<protein>
    <submittedName>
        <fullName evidence="2">Uncharacterized protein</fullName>
    </submittedName>
</protein>
<dbReference type="EMBL" id="LATX01002226">
    <property type="protein sequence ID" value="KTB32432.1"/>
    <property type="molecule type" value="Genomic_DNA"/>
</dbReference>
<dbReference type="Gene3D" id="1.20.1280.50">
    <property type="match status" value="1"/>
</dbReference>
<gene>
    <name evidence="2" type="ORF">WG66_14958</name>
</gene>
<dbReference type="SUPFAM" id="SSF52047">
    <property type="entry name" value="RNI-like"/>
    <property type="match status" value="1"/>
</dbReference>
<sequence>MTRKTVEAVIFTLSAQSMLQGRYPTPMLSIHTTEGLTCYSKMITSSRHVAGASRTTTTQSRARNSRPMTESPAELCPRCHSTVPSSEGSDFIQFRGGWSNNSVPSDAEAKRICRSLPQAVDKLSAYDAEVERVRNLLGVLEAERDSLSRSIATCREAIKTSVHHLPSETLMDIFTWCQDPSDRTASITRSDGQTPVKLSHVSSKWRAAALSLPSLWSYIPIAVSRSDNIQTNHLHIQHMTQLYLQRSKHAPLTIRLVYVEDHPLIERDCRLLSGTVLSLIAESHRWREVDFRLYTADLGTIIPAPMGGPLHNLEMLRFETMTSRGAFFQNILWPLPSAPRLRNLHLEGLPLNLNDPKMRESLVQVTSVTMCHYFADEIHSVLQSLPAVESLHVKEAAHRNATPLHKHVFENLRTLKAETSRGSMHLLPFLSSLNLPNLESFELIDNSPNARPHAVLLSNIHFILFLAQHNRTLHSLTLRGMVLTQNSWIEAFMRSPVLTQLTIQEDSPSFAKEFFEDLNPSVAPFMLLKRLTHIDIGFKGRVTDVVQAALVAMCQARWRPKGDDISCLKSVAVAIQRNTLTQESRGLLMRMKAEGLKVDIFETDV</sequence>
<dbReference type="AlphaFoldDB" id="A0A0W0F7X5"/>
<organism evidence="2 3">
    <name type="scientific">Moniliophthora roreri</name>
    <name type="common">Frosty pod rot fungus</name>
    <name type="synonym">Monilia roreri</name>
    <dbReference type="NCBI Taxonomy" id="221103"/>
    <lineage>
        <taxon>Eukaryota</taxon>
        <taxon>Fungi</taxon>
        <taxon>Dikarya</taxon>
        <taxon>Basidiomycota</taxon>
        <taxon>Agaricomycotina</taxon>
        <taxon>Agaricomycetes</taxon>
        <taxon>Agaricomycetidae</taxon>
        <taxon>Agaricales</taxon>
        <taxon>Marasmiineae</taxon>
        <taxon>Marasmiaceae</taxon>
        <taxon>Moniliophthora</taxon>
    </lineage>
</organism>
<name>A0A0W0F7X5_MONRR</name>
<reference evidence="2 3" key="1">
    <citation type="submission" date="2015-12" db="EMBL/GenBank/DDBJ databases">
        <title>Draft genome sequence of Moniliophthora roreri, the causal agent of frosty pod rot of cacao.</title>
        <authorList>
            <person name="Aime M.C."/>
            <person name="Diaz-Valderrama J.R."/>
            <person name="Kijpornyongpan T."/>
            <person name="Phillips-Mora W."/>
        </authorList>
    </citation>
    <scope>NUCLEOTIDE SEQUENCE [LARGE SCALE GENOMIC DNA]</scope>
    <source>
        <strain evidence="2 3">MCA 2952</strain>
    </source>
</reference>
<dbReference type="InterPro" id="IPR032675">
    <property type="entry name" value="LRR_dom_sf"/>
</dbReference>